<accession>A0ABX8XYC8</accession>
<evidence type="ECO:0008006" key="5">
    <source>
        <dbReference type="Google" id="ProtNLM"/>
    </source>
</evidence>
<keyword evidence="2" id="KW-0732">Signal</keyword>
<name>A0ABX8XYC8_9ACTN</name>
<evidence type="ECO:0000313" key="3">
    <source>
        <dbReference type="EMBL" id="QYX80327.1"/>
    </source>
</evidence>
<evidence type="ECO:0000256" key="1">
    <source>
        <dbReference type="SAM" id="MobiDB-lite"/>
    </source>
</evidence>
<feature type="chain" id="PRO_5047428005" description="Peptidase" evidence="2">
    <location>
        <begin position="33"/>
        <end position="280"/>
    </location>
</feature>
<dbReference type="EMBL" id="CP080647">
    <property type="protein sequence ID" value="QYX80327.1"/>
    <property type="molecule type" value="Genomic_DNA"/>
</dbReference>
<feature type="region of interest" description="Disordered" evidence="1">
    <location>
        <begin position="150"/>
        <end position="191"/>
    </location>
</feature>
<dbReference type="Proteomes" id="UP000827138">
    <property type="component" value="Chromosome"/>
</dbReference>
<sequence>MIKSSPWRAALAATAVTFVAAVPLATAQAAYADAPTSVYQPYPPELSTTTVPAGGVIYFVAEGFESGEVVTAALVPQSSTTLSGSPRSGDGEGGGGGGGKCKDQDATYQANARGTVFGCFQVPKNTPPGPYLFTLTGEESGSVSAPVTVTAKNGAGNEHGNGPGNGHGPREGSADGASLPLEGGAEGRPGTVKVVGNGKTLALSTGAAGEQPGSVGTTSQQGDLALAGYGATSPVSGSTVPAETGPGTSWALAGGAAGLAAIAVKAVTVVRRRHTRTEQG</sequence>
<gene>
    <name evidence="3" type="ORF">K1J60_30755</name>
</gene>
<evidence type="ECO:0000313" key="4">
    <source>
        <dbReference type="Proteomes" id="UP000827138"/>
    </source>
</evidence>
<feature type="region of interest" description="Disordered" evidence="1">
    <location>
        <begin position="77"/>
        <end position="102"/>
    </location>
</feature>
<dbReference type="RefSeq" id="WP_220649053.1">
    <property type="nucleotide sequence ID" value="NZ_CP080647.1"/>
</dbReference>
<protein>
    <recommendedName>
        <fullName evidence="5">Peptidase</fullName>
    </recommendedName>
</protein>
<keyword evidence="4" id="KW-1185">Reference proteome</keyword>
<proteinExistence type="predicted"/>
<feature type="compositionally biased region" description="Gly residues" evidence="1">
    <location>
        <begin position="157"/>
        <end position="167"/>
    </location>
</feature>
<organism evidence="3 4">
    <name type="scientific">Streptomyces akebiae</name>
    <dbReference type="NCBI Taxonomy" id="2865673"/>
    <lineage>
        <taxon>Bacteria</taxon>
        <taxon>Bacillati</taxon>
        <taxon>Actinomycetota</taxon>
        <taxon>Actinomycetes</taxon>
        <taxon>Kitasatosporales</taxon>
        <taxon>Streptomycetaceae</taxon>
        <taxon>Streptomyces</taxon>
    </lineage>
</organism>
<evidence type="ECO:0000256" key="2">
    <source>
        <dbReference type="SAM" id="SignalP"/>
    </source>
</evidence>
<reference evidence="3 4" key="1">
    <citation type="submission" date="2021-08" db="EMBL/GenBank/DDBJ databases">
        <authorList>
            <person name="Ping M."/>
        </authorList>
    </citation>
    <scope>NUCLEOTIDE SEQUENCE [LARGE SCALE GENOMIC DNA]</scope>
    <source>
        <strain evidence="3 4">MG28</strain>
    </source>
</reference>
<feature type="signal peptide" evidence="2">
    <location>
        <begin position="1"/>
        <end position="32"/>
    </location>
</feature>